<reference evidence="1" key="1">
    <citation type="submission" date="2018-05" db="EMBL/GenBank/DDBJ databases">
        <authorList>
            <person name="Lanie J.A."/>
            <person name="Ng W.-L."/>
            <person name="Kazmierczak K.M."/>
            <person name="Andrzejewski T.M."/>
            <person name="Davidsen T.M."/>
            <person name="Wayne K.J."/>
            <person name="Tettelin H."/>
            <person name="Glass J.I."/>
            <person name="Rusch D."/>
            <person name="Podicherti R."/>
            <person name="Tsui H.-C.T."/>
            <person name="Winkler M.E."/>
        </authorList>
    </citation>
    <scope>NUCLEOTIDE SEQUENCE</scope>
</reference>
<dbReference type="EMBL" id="UINC01048505">
    <property type="protein sequence ID" value="SVB59113.1"/>
    <property type="molecule type" value="Genomic_DNA"/>
</dbReference>
<proteinExistence type="predicted"/>
<evidence type="ECO:0000313" key="1">
    <source>
        <dbReference type="EMBL" id="SVB59113.1"/>
    </source>
</evidence>
<accession>A0A382FA90</accession>
<name>A0A382FA90_9ZZZZ</name>
<dbReference type="AlphaFoldDB" id="A0A382FA90"/>
<protein>
    <submittedName>
        <fullName evidence="1">Uncharacterized protein</fullName>
    </submittedName>
</protein>
<sequence length="25" mass="2753">MDLLAELGCLALPAEVRRGARTKLR</sequence>
<organism evidence="1">
    <name type="scientific">marine metagenome</name>
    <dbReference type="NCBI Taxonomy" id="408172"/>
    <lineage>
        <taxon>unclassified sequences</taxon>
        <taxon>metagenomes</taxon>
        <taxon>ecological metagenomes</taxon>
    </lineage>
</organism>
<gene>
    <name evidence="1" type="ORF">METZ01_LOCUS211967</name>
</gene>